<comment type="caution">
    <text evidence="1">The sequence shown here is derived from an EMBL/GenBank/DDBJ whole genome shotgun (WGS) entry which is preliminary data.</text>
</comment>
<protein>
    <recommendedName>
        <fullName evidence="3">DUF4302 domain-containing protein</fullName>
    </recommendedName>
</protein>
<evidence type="ECO:0008006" key="3">
    <source>
        <dbReference type="Google" id="ProtNLM"/>
    </source>
</evidence>
<evidence type="ECO:0000313" key="2">
    <source>
        <dbReference type="Proteomes" id="UP001597508"/>
    </source>
</evidence>
<organism evidence="1 2">
    <name type="scientific">Pseudotenacibaculum haliotis</name>
    <dbReference type="NCBI Taxonomy" id="1862138"/>
    <lineage>
        <taxon>Bacteria</taxon>
        <taxon>Pseudomonadati</taxon>
        <taxon>Bacteroidota</taxon>
        <taxon>Flavobacteriia</taxon>
        <taxon>Flavobacteriales</taxon>
        <taxon>Flavobacteriaceae</taxon>
        <taxon>Pseudotenacibaculum</taxon>
    </lineage>
</organism>
<gene>
    <name evidence="1" type="ORF">ACFSRZ_07750</name>
</gene>
<dbReference type="EMBL" id="JBHULH010000003">
    <property type="protein sequence ID" value="MFD2567261.1"/>
    <property type="molecule type" value="Genomic_DNA"/>
</dbReference>
<accession>A0ABW5LU04</accession>
<dbReference type="Proteomes" id="UP001597508">
    <property type="component" value="Unassembled WGS sequence"/>
</dbReference>
<dbReference type="PROSITE" id="PS51257">
    <property type="entry name" value="PROKAR_LIPOPROTEIN"/>
    <property type="match status" value="1"/>
</dbReference>
<reference evidence="2" key="1">
    <citation type="journal article" date="2019" name="Int. J. Syst. Evol. Microbiol.">
        <title>The Global Catalogue of Microorganisms (GCM) 10K type strain sequencing project: providing services to taxonomists for standard genome sequencing and annotation.</title>
        <authorList>
            <consortium name="The Broad Institute Genomics Platform"/>
            <consortium name="The Broad Institute Genome Sequencing Center for Infectious Disease"/>
            <person name="Wu L."/>
            <person name="Ma J."/>
        </authorList>
    </citation>
    <scope>NUCLEOTIDE SEQUENCE [LARGE SCALE GENOMIC DNA]</scope>
    <source>
        <strain evidence="2">KCTC 52127</strain>
    </source>
</reference>
<dbReference type="RefSeq" id="WP_379665969.1">
    <property type="nucleotide sequence ID" value="NZ_JBHULH010000003.1"/>
</dbReference>
<keyword evidence="2" id="KW-1185">Reference proteome</keyword>
<proteinExistence type="predicted"/>
<name>A0ABW5LU04_9FLAO</name>
<evidence type="ECO:0000313" key="1">
    <source>
        <dbReference type="EMBL" id="MFD2567261.1"/>
    </source>
</evidence>
<sequence>MRIKTHFIIALLAFSFLSCEDGIRDITGGNATNPTTPVAEVVPTNINVDGFDFLEKMQGHWTGRNLVIADDYPWFGFDYRAISPSHIHGIHEGGTNGNLLTSFFVTDFKNTRTIMARNGGLLNGIYRTSYFVMDSISNIASNEKYFRFVDAKGGKGTMFFELRFKNDSLYFNAYTSRLGLNPVPTRHMTFKAKKRDLELSQDAATATGFPQNTIAWDFSEGFREDFLYVIPGNEQPLSATFLSQGDASATVYDLAPQSGDPFTITEHPRLGTLTLNLTRNSQITNDVLLAYLSKKPLTDSNGFFTTDPDAYDTILHFPTYANGENQVFYSYLHPGDYYITIVADKNNDLGLSPGDITSVSQLVTIGVEENKTESVTNIDVQN</sequence>